<dbReference type="SUPFAM" id="SSF55666">
    <property type="entry name" value="Ribonuclease PH domain 2-like"/>
    <property type="match status" value="2"/>
</dbReference>
<dbReference type="Gene3D" id="3.30.1370.10">
    <property type="entry name" value="K Homology domain, type 1"/>
    <property type="match status" value="1"/>
</dbReference>
<dbReference type="NCBIfam" id="TIGR03591">
    <property type="entry name" value="polynuc_phos"/>
    <property type="match status" value="1"/>
</dbReference>
<keyword evidence="3 9" id="KW-0963">Cytoplasm</keyword>
<dbReference type="Gene3D" id="2.40.50.140">
    <property type="entry name" value="Nucleic acid-binding proteins"/>
    <property type="match status" value="1"/>
</dbReference>
<evidence type="ECO:0000256" key="5">
    <source>
        <dbReference type="ARBA" id="ARBA00022695"/>
    </source>
</evidence>
<comment type="catalytic activity">
    <reaction evidence="9">
        <text>RNA(n+1) + phosphate = RNA(n) + a ribonucleoside 5'-diphosphate</text>
        <dbReference type="Rhea" id="RHEA:22096"/>
        <dbReference type="Rhea" id="RHEA-COMP:14527"/>
        <dbReference type="Rhea" id="RHEA-COMP:17342"/>
        <dbReference type="ChEBI" id="CHEBI:43474"/>
        <dbReference type="ChEBI" id="CHEBI:57930"/>
        <dbReference type="ChEBI" id="CHEBI:140395"/>
        <dbReference type="EC" id="2.7.7.8"/>
    </reaction>
</comment>
<feature type="binding site" evidence="9">
    <location>
        <position position="493"/>
    </location>
    <ligand>
        <name>Mg(2+)</name>
        <dbReference type="ChEBI" id="CHEBI:18420"/>
    </ligand>
</feature>
<dbReference type="InterPro" id="IPR015847">
    <property type="entry name" value="ExoRNase_PH_dom2"/>
</dbReference>
<dbReference type="OrthoDB" id="9804305at2"/>
<dbReference type="FunFam" id="2.40.50.140:FF:000023">
    <property type="entry name" value="Polyribonucleotide nucleotidyltransferase"/>
    <property type="match status" value="1"/>
</dbReference>
<dbReference type="FunFam" id="3.30.1370.10:FF:000001">
    <property type="entry name" value="Polyribonucleotide nucleotidyltransferase"/>
    <property type="match status" value="1"/>
</dbReference>
<dbReference type="Proteomes" id="UP000215181">
    <property type="component" value="Unassembled WGS sequence"/>
</dbReference>
<dbReference type="SUPFAM" id="SSF50249">
    <property type="entry name" value="Nucleic acid-binding proteins"/>
    <property type="match status" value="1"/>
</dbReference>
<dbReference type="InterPro" id="IPR015848">
    <property type="entry name" value="PNPase_PH_RNA-bd_bac/org-type"/>
</dbReference>
<dbReference type="GO" id="GO:0003723">
    <property type="term" value="F:RNA binding"/>
    <property type="evidence" value="ECO:0007669"/>
    <property type="project" value="UniProtKB-UniRule"/>
</dbReference>
<dbReference type="SUPFAM" id="SSF54211">
    <property type="entry name" value="Ribosomal protein S5 domain 2-like"/>
    <property type="match status" value="2"/>
</dbReference>
<dbReference type="InterPro" id="IPR003029">
    <property type="entry name" value="S1_domain"/>
</dbReference>
<dbReference type="GO" id="GO:0006396">
    <property type="term" value="P:RNA processing"/>
    <property type="evidence" value="ECO:0007669"/>
    <property type="project" value="InterPro"/>
</dbReference>
<dbReference type="Pfam" id="PF00013">
    <property type="entry name" value="KH_1"/>
    <property type="match status" value="1"/>
</dbReference>
<comment type="function">
    <text evidence="9">Involved in mRNA degradation. Catalyzes the phosphorolysis of single-stranded polyribonucleotides processively in the 3'- to 5'-direction.</text>
</comment>
<name>A0A235EZI8_9RHOO</name>
<proteinExistence type="inferred from homology"/>
<dbReference type="SMART" id="SM00322">
    <property type="entry name" value="KH"/>
    <property type="match status" value="1"/>
</dbReference>
<dbReference type="InterPro" id="IPR004088">
    <property type="entry name" value="KH_dom_type_1"/>
</dbReference>
<reference evidence="11 12" key="1">
    <citation type="submission" date="2017-07" db="EMBL/GenBank/DDBJ databases">
        <title>Thauera sp. KNDSS-Mac4 genome sequence and assembly.</title>
        <authorList>
            <person name="Mayilraj S."/>
        </authorList>
    </citation>
    <scope>NUCLEOTIDE SEQUENCE [LARGE SCALE GENOMIC DNA]</scope>
    <source>
        <strain evidence="11 12">KNDSS-Mac4</strain>
    </source>
</reference>
<evidence type="ECO:0000259" key="10">
    <source>
        <dbReference type="PROSITE" id="PS50126"/>
    </source>
</evidence>
<evidence type="ECO:0000256" key="9">
    <source>
        <dbReference type="HAMAP-Rule" id="MF_01595"/>
    </source>
</evidence>
<dbReference type="InterPro" id="IPR027408">
    <property type="entry name" value="PNPase/RNase_PH_dom_sf"/>
</dbReference>
<comment type="subcellular location">
    <subcellularLocation>
        <location evidence="1 9">Cytoplasm</location>
    </subcellularLocation>
</comment>
<keyword evidence="8 9" id="KW-0694">RNA-binding</keyword>
<dbReference type="CDD" id="cd02393">
    <property type="entry name" value="KH-I_PNPase"/>
    <property type="match status" value="1"/>
</dbReference>
<evidence type="ECO:0000256" key="1">
    <source>
        <dbReference type="ARBA" id="ARBA00004496"/>
    </source>
</evidence>
<keyword evidence="4 9" id="KW-0808">Transferase</keyword>
<dbReference type="InterPro" id="IPR012340">
    <property type="entry name" value="NA-bd_OB-fold"/>
</dbReference>
<dbReference type="PROSITE" id="PS50084">
    <property type="entry name" value="KH_TYPE_1"/>
    <property type="match status" value="1"/>
</dbReference>
<dbReference type="InterPro" id="IPR020568">
    <property type="entry name" value="Ribosomal_Su5_D2-typ_SF"/>
</dbReference>
<gene>
    <name evidence="9 11" type="primary">pnp</name>
    <name evidence="11" type="ORF">CGK74_08310</name>
</gene>
<keyword evidence="6 9" id="KW-0479">Metal-binding</keyword>
<evidence type="ECO:0000313" key="12">
    <source>
        <dbReference type="Proteomes" id="UP000215181"/>
    </source>
</evidence>
<dbReference type="EMBL" id="NOIH01000008">
    <property type="protein sequence ID" value="OYD54193.1"/>
    <property type="molecule type" value="Genomic_DNA"/>
</dbReference>
<dbReference type="FunFam" id="3.30.230.70:FF:000002">
    <property type="entry name" value="Polyribonucleotide nucleotidyltransferase"/>
    <property type="match status" value="1"/>
</dbReference>
<keyword evidence="12" id="KW-1185">Reference proteome</keyword>
<dbReference type="PIRSF" id="PIRSF005499">
    <property type="entry name" value="PNPase"/>
    <property type="match status" value="1"/>
</dbReference>
<dbReference type="GO" id="GO:0004654">
    <property type="term" value="F:polyribonucleotide nucleotidyltransferase activity"/>
    <property type="evidence" value="ECO:0007669"/>
    <property type="project" value="UniProtKB-UniRule"/>
</dbReference>
<evidence type="ECO:0000313" key="11">
    <source>
        <dbReference type="EMBL" id="OYD54193.1"/>
    </source>
</evidence>
<dbReference type="CDD" id="cd11363">
    <property type="entry name" value="RNase_PH_PNPase_1"/>
    <property type="match status" value="1"/>
</dbReference>
<dbReference type="InterPro" id="IPR012162">
    <property type="entry name" value="PNPase"/>
</dbReference>
<dbReference type="GO" id="GO:0005829">
    <property type="term" value="C:cytosol"/>
    <property type="evidence" value="ECO:0007669"/>
    <property type="project" value="UniProtKB-ARBA"/>
</dbReference>
<dbReference type="FunFam" id="3.30.230.70:FF:000001">
    <property type="entry name" value="Polyribonucleotide nucleotidyltransferase"/>
    <property type="match status" value="1"/>
</dbReference>
<dbReference type="GO" id="GO:0006402">
    <property type="term" value="P:mRNA catabolic process"/>
    <property type="evidence" value="ECO:0007669"/>
    <property type="project" value="UniProtKB-UniRule"/>
</dbReference>
<dbReference type="Gene3D" id="3.30.230.70">
    <property type="entry name" value="GHMP Kinase, N-terminal domain"/>
    <property type="match status" value="2"/>
</dbReference>
<dbReference type="InterPro" id="IPR004087">
    <property type="entry name" value="KH_dom"/>
</dbReference>
<comment type="cofactor">
    <cofactor evidence="9">
        <name>Mg(2+)</name>
        <dbReference type="ChEBI" id="CHEBI:18420"/>
    </cofactor>
</comment>
<dbReference type="InterPro" id="IPR036612">
    <property type="entry name" value="KH_dom_type_1_sf"/>
</dbReference>
<evidence type="ECO:0000256" key="3">
    <source>
        <dbReference type="ARBA" id="ARBA00022490"/>
    </source>
</evidence>
<evidence type="ECO:0000256" key="7">
    <source>
        <dbReference type="ARBA" id="ARBA00022842"/>
    </source>
</evidence>
<dbReference type="NCBIfam" id="NF008805">
    <property type="entry name" value="PRK11824.1"/>
    <property type="match status" value="1"/>
</dbReference>
<evidence type="ECO:0000256" key="8">
    <source>
        <dbReference type="ARBA" id="ARBA00022884"/>
    </source>
</evidence>
<keyword evidence="7 9" id="KW-0460">Magnesium</keyword>
<evidence type="ECO:0000256" key="6">
    <source>
        <dbReference type="ARBA" id="ARBA00022723"/>
    </source>
</evidence>
<evidence type="ECO:0000256" key="2">
    <source>
        <dbReference type="ARBA" id="ARBA00007404"/>
    </source>
</evidence>
<dbReference type="Pfam" id="PF03725">
    <property type="entry name" value="RNase_PH_C"/>
    <property type="match status" value="2"/>
</dbReference>
<dbReference type="Pfam" id="PF03726">
    <property type="entry name" value="PNPase"/>
    <property type="match status" value="1"/>
</dbReference>
<dbReference type="PANTHER" id="PTHR11252">
    <property type="entry name" value="POLYRIBONUCLEOTIDE NUCLEOTIDYLTRANSFERASE"/>
    <property type="match status" value="1"/>
</dbReference>
<dbReference type="GO" id="GO:0000287">
    <property type="term" value="F:magnesium ion binding"/>
    <property type="evidence" value="ECO:0007669"/>
    <property type="project" value="UniProtKB-UniRule"/>
</dbReference>
<evidence type="ECO:0000256" key="4">
    <source>
        <dbReference type="ARBA" id="ARBA00022679"/>
    </source>
</evidence>
<dbReference type="InterPro" id="IPR036345">
    <property type="entry name" value="ExoRNase_PH_dom2_sf"/>
</dbReference>
<dbReference type="InterPro" id="IPR001247">
    <property type="entry name" value="ExoRNase_PH_dom1"/>
</dbReference>
<comment type="similarity">
    <text evidence="2 9">Belongs to the polyribonucleotide nucleotidyltransferase family.</text>
</comment>
<dbReference type="HAMAP" id="MF_01595">
    <property type="entry name" value="PNPase"/>
    <property type="match status" value="1"/>
</dbReference>
<dbReference type="CDD" id="cd04472">
    <property type="entry name" value="S1_PNPase"/>
    <property type="match status" value="1"/>
</dbReference>
<feature type="binding site" evidence="9">
    <location>
        <position position="487"/>
    </location>
    <ligand>
        <name>Mg(2+)</name>
        <dbReference type="ChEBI" id="CHEBI:18420"/>
    </ligand>
</feature>
<feature type="domain" description="S1 motif" evidence="10">
    <location>
        <begin position="623"/>
        <end position="691"/>
    </location>
</feature>
<keyword evidence="5 9" id="KW-0548">Nucleotidyltransferase</keyword>
<dbReference type="PANTHER" id="PTHR11252:SF0">
    <property type="entry name" value="POLYRIBONUCLEOTIDE NUCLEOTIDYLTRANSFERASE 1, MITOCHONDRIAL"/>
    <property type="match status" value="1"/>
</dbReference>
<dbReference type="PROSITE" id="PS50126">
    <property type="entry name" value="S1"/>
    <property type="match status" value="1"/>
</dbReference>
<dbReference type="SUPFAM" id="SSF54791">
    <property type="entry name" value="Eukaryotic type KH-domain (KH-domain type I)"/>
    <property type="match status" value="1"/>
</dbReference>
<comment type="caution">
    <text evidence="11">The sequence shown here is derived from an EMBL/GenBank/DDBJ whole genome shotgun (WGS) entry which is preliminary data.</text>
</comment>
<dbReference type="Pfam" id="PF01138">
    <property type="entry name" value="RNase_PH"/>
    <property type="match status" value="2"/>
</dbReference>
<dbReference type="Pfam" id="PF00575">
    <property type="entry name" value="S1"/>
    <property type="match status" value="1"/>
</dbReference>
<dbReference type="CDD" id="cd11364">
    <property type="entry name" value="RNase_PH_PNPase_2"/>
    <property type="match status" value="1"/>
</dbReference>
<sequence>MLNAIKKTFAYGAHTVTLETGEVARQAGGAVIVNMDETVVLATVVAAKEARPGQDFFPLTVDYVEKFYAAGRIPGGFFKREGRPSEKEILTSRLIDRPIRPLFPEGFMNEVQVIVTVLSLNPEVDADIPAMIGASAALAISGIPFDGPIGAARVGYAGGQYILNPTATELQTSQMNLVVAGTQAAVLMVESEAQELSEQVMLGAVVFGHEQMQTAIKAINELVEVAGKPEWDWQAPAANEALIAKVTELAKAEMEEAFRITSKQERSTRLGEIRKRVMAALTEGVENPPSATEVKDIFFNIESGIVRSRILNGEPRIDGRDTRTVRPITIRTGVLPRTHGSALFTRGETQALVVATLGTGRDEQIIDAIAGEYKERFLLHYNFPPFCTGETGRFGVTKRREVGHGRLAKRSLVAVLPKAEDFSYTVRVVSEITESNGSSSMASVCGGSLAMMDAGVPLKDHVAGIAMGLIKDGNRFAVLTDILGDEDHLGDMDFKVAGTENGVTGLQMDIKIQGITKDIMQAALEQAKAGRLHILGIMKQSLGESRGEVSEYAPRMINIKINPEKIRDVIGKGGAVIRALQEETGTVIEIEDDGQITISSVSAEGAQAAKAKIEAITAEVEVGKIYEGTVIRLLDFGAIVNIMPGRDGLLHVSQIANERVNNVADYVKEGQVVRVKVLETDERGKIRLSMKALLGENAG</sequence>
<protein>
    <recommendedName>
        <fullName evidence="9">Polyribonucleotide nucleotidyltransferase</fullName>
        <ecNumber evidence="9">2.7.7.8</ecNumber>
    </recommendedName>
    <alternativeName>
        <fullName evidence="9">Polynucleotide phosphorylase</fullName>
        <shortName evidence="9">PNPase</shortName>
    </alternativeName>
</protein>
<dbReference type="EC" id="2.7.7.8" evidence="9"/>
<dbReference type="AlphaFoldDB" id="A0A235EZI8"/>
<organism evidence="11 12">
    <name type="scientific">Thauera propionica</name>
    <dbReference type="NCBI Taxonomy" id="2019431"/>
    <lineage>
        <taxon>Bacteria</taxon>
        <taxon>Pseudomonadati</taxon>
        <taxon>Pseudomonadota</taxon>
        <taxon>Betaproteobacteria</taxon>
        <taxon>Rhodocyclales</taxon>
        <taxon>Zoogloeaceae</taxon>
        <taxon>Thauera</taxon>
    </lineage>
</organism>
<dbReference type="SMART" id="SM00316">
    <property type="entry name" value="S1"/>
    <property type="match status" value="1"/>
</dbReference>
<dbReference type="GO" id="GO:0000175">
    <property type="term" value="F:3'-5'-RNA exonuclease activity"/>
    <property type="evidence" value="ECO:0007669"/>
    <property type="project" value="TreeGrafter"/>
</dbReference>
<accession>A0A235EZI8</accession>